<dbReference type="STRING" id="1823756.A4H34_01225"/>
<dbReference type="OrthoDB" id="9813111at2"/>
<dbReference type="PIRSF" id="PIRSF000858">
    <property type="entry name" value="SCOT-t"/>
    <property type="match status" value="1"/>
</dbReference>
<dbReference type="PROSITE" id="PS51257">
    <property type="entry name" value="PROKAR_LIPOPROTEIN"/>
    <property type="match status" value="1"/>
</dbReference>
<sequence>MTKAISAAQAAALIKDGDTVAFSGFGLACVNQEVIAALEERWLAGQGPRGLTIVNSSAVGARGKREGLGKLSYEGLVKRWIGGIMSASPALGQLAADNKLECYNLPQGVMTALYREIAAHRPGVVTKVGLGTFVDPRIEGAKVNDVTTEDLVSLIELDGEEYLYYRGFPIDVGLIRGTYADEMGNLTMEHEGLKMEILPIAQAVHNSGGIVVAQAKAVVATGTLDPNLVRVPGNLVDYIVVSEPDNHMQTEYTQYNPAFSGQIKVPASNVEPLPLTIRKVMARRAAMEIRPGQTMNLGVGVPADVGIVLAEEGVSDYALLTTEAGAVGGTPADDKNFGHAYNVLAQVGMHEQFDYYDGGGLDLTILGTAQTDARGDVNVSKFNGRVAGCGGFINITATAKHVVFAGSFTAGGLDVQFADGGCRIAAEGKVRKFVRDVEQITFSGEQASLAGQSVLYVTERAVFELREGRLTLIEKAPWADLQRDILDQMDFEPAIADDPRDMDPGIFREKWGGLKAHIDAAAAERTAANSTAPQASTPSSHK</sequence>
<evidence type="ECO:0000256" key="3">
    <source>
        <dbReference type="PIRNR" id="PIRNR000858"/>
    </source>
</evidence>
<name>A0A179B489_9ACTO</name>
<dbReference type="Proteomes" id="UP000078368">
    <property type="component" value="Unassembled WGS sequence"/>
</dbReference>
<dbReference type="EMBL" id="LVZK01000001">
    <property type="protein sequence ID" value="OAP85844.1"/>
    <property type="molecule type" value="Genomic_DNA"/>
</dbReference>
<dbReference type="PANTHER" id="PTHR43293">
    <property type="entry name" value="ACETATE COA-TRANSFERASE YDIF"/>
    <property type="match status" value="1"/>
</dbReference>
<protein>
    <submittedName>
        <fullName evidence="6">Acyl CoA:acetate/3-ketoacid CoA transferase</fullName>
    </submittedName>
</protein>
<organism evidence="6 7">
    <name type="scientific">Peptidiphaga gingivicola</name>
    <dbReference type="NCBI Taxonomy" id="2741497"/>
    <lineage>
        <taxon>Bacteria</taxon>
        <taxon>Bacillati</taxon>
        <taxon>Actinomycetota</taxon>
        <taxon>Actinomycetes</taxon>
        <taxon>Actinomycetales</taxon>
        <taxon>Actinomycetaceae</taxon>
        <taxon>Peptidiphaga</taxon>
    </lineage>
</organism>
<evidence type="ECO:0000256" key="5">
    <source>
        <dbReference type="SAM" id="MobiDB-lite"/>
    </source>
</evidence>
<feature type="region of interest" description="Disordered" evidence="5">
    <location>
        <begin position="522"/>
        <end position="542"/>
    </location>
</feature>
<keyword evidence="2 3" id="KW-0808">Transferase</keyword>
<gene>
    <name evidence="6" type="ORF">A4H34_01225</name>
</gene>
<dbReference type="InterPro" id="IPR004165">
    <property type="entry name" value="CoA_trans_fam_I"/>
</dbReference>
<feature type="compositionally biased region" description="Polar residues" evidence="5">
    <location>
        <begin position="533"/>
        <end position="542"/>
    </location>
</feature>
<reference evidence="6 7" key="1">
    <citation type="submission" date="2016-04" db="EMBL/GenBank/DDBJ databases">
        <title>Peptidophaga gingivicola gen. nov., sp. nov., isolated from human subgingival plaque.</title>
        <authorList>
            <person name="Beall C.J."/>
            <person name="Mokrzan E.M."/>
            <person name="Griffen A.L."/>
            <person name="Leys E.J."/>
        </authorList>
    </citation>
    <scope>NUCLEOTIDE SEQUENCE [LARGE SCALE GENOMIC DNA]</scope>
    <source>
        <strain evidence="6 7">BA112</strain>
    </source>
</reference>
<evidence type="ECO:0000313" key="6">
    <source>
        <dbReference type="EMBL" id="OAP85844.1"/>
    </source>
</evidence>
<feature type="compositionally biased region" description="Low complexity" evidence="5">
    <location>
        <begin position="522"/>
        <end position="532"/>
    </location>
</feature>
<feature type="active site" description="5-glutamyl coenzyme A thioester intermediate" evidence="4">
    <location>
        <position position="323"/>
    </location>
</feature>
<evidence type="ECO:0000256" key="1">
    <source>
        <dbReference type="ARBA" id="ARBA00007154"/>
    </source>
</evidence>
<keyword evidence="7" id="KW-1185">Reference proteome</keyword>
<accession>A0A179B489</accession>
<comment type="similarity">
    <text evidence="1 3">Belongs to the 3-oxoacid CoA-transferase family.</text>
</comment>
<dbReference type="AlphaFoldDB" id="A0A179B489"/>
<evidence type="ECO:0000256" key="4">
    <source>
        <dbReference type="PIRSR" id="PIRSR000858-1"/>
    </source>
</evidence>
<dbReference type="InterPro" id="IPR014388">
    <property type="entry name" value="3-oxoacid_CoA-transferase"/>
</dbReference>
<dbReference type="SMART" id="SM00882">
    <property type="entry name" value="CoA_trans"/>
    <property type="match status" value="1"/>
</dbReference>
<evidence type="ECO:0000313" key="7">
    <source>
        <dbReference type="Proteomes" id="UP000078368"/>
    </source>
</evidence>
<comment type="caution">
    <text evidence="6">The sequence shown here is derived from an EMBL/GenBank/DDBJ whole genome shotgun (WGS) entry which is preliminary data.</text>
</comment>
<dbReference type="InterPro" id="IPR037171">
    <property type="entry name" value="NagB/RpiA_transferase-like"/>
</dbReference>
<dbReference type="Gene3D" id="3.40.1080.10">
    <property type="entry name" value="Glutaconate Coenzyme A-transferase"/>
    <property type="match status" value="2"/>
</dbReference>
<dbReference type="GO" id="GO:0008410">
    <property type="term" value="F:CoA-transferase activity"/>
    <property type="evidence" value="ECO:0007669"/>
    <property type="project" value="InterPro"/>
</dbReference>
<dbReference type="SUPFAM" id="SSF100950">
    <property type="entry name" value="NagB/RpiA/CoA transferase-like"/>
    <property type="match status" value="2"/>
</dbReference>
<dbReference type="GO" id="GO:0046952">
    <property type="term" value="P:ketone body catabolic process"/>
    <property type="evidence" value="ECO:0007669"/>
    <property type="project" value="InterPro"/>
</dbReference>
<dbReference type="PANTHER" id="PTHR43293:SF1">
    <property type="entry name" value="ACETATE COA-TRANSFERASE YDIF"/>
    <property type="match status" value="1"/>
</dbReference>
<proteinExistence type="inferred from homology"/>
<dbReference type="RefSeq" id="WP_064230798.1">
    <property type="nucleotide sequence ID" value="NZ_LVZK01000001.1"/>
</dbReference>
<dbReference type="Pfam" id="PF01144">
    <property type="entry name" value="CoA_trans"/>
    <property type="match status" value="1"/>
</dbReference>
<evidence type="ECO:0000256" key="2">
    <source>
        <dbReference type="ARBA" id="ARBA00022679"/>
    </source>
</evidence>